<accession>A0ABN9U980</accession>
<organism evidence="2 3">
    <name type="scientific">Prorocentrum cordatum</name>
    <dbReference type="NCBI Taxonomy" id="2364126"/>
    <lineage>
        <taxon>Eukaryota</taxon>
        <taxon>Sar</taxon>
        <taxon>Alveolata</taxon>
        <taxon>Dinophyceae</taxon>
        <taxon>Prorocentrales</taxon>
        <taxon>Prorocentraceae</taxon>
        <taxon>Prorocentrum</taxon>
    </lineage>
</organism>
<evidence type="ECO:0000259" key="1">
    <source>
        <dbReference type="PROSITE" id="PS50878"/>
    </source>
</evidence>
<dbReference type="Proteomes" id="UP001189429">
    <property type="component" value="Unassembled WGS sequence"/>
</dbReference>
<feature type="non-terminal residue" evidence="2">
    <location>
        <position position="1"/>
    </location>
</feature>
<reference evidence="2" key="1">
    <citation type="submission" date="2023-10" db="EMBL/GenBank/DDBJ databases">
        <authorList>
            <person name="Chen Y."/>
            <person name="Shah S."/>
            <person name="Dougan E. K."/>
            <person name="Thang M."/>
            <person name="Chan C."/>
        </authorList>
    </citation>
    <scope>NUCLEOTIDE SEQUENCE [LARGE SCALE GENOMIC DNA]</scope>
</reference>
<comment type="caution">
    <text evidence="2">The sequence shown here is derived from an EMBL/GenBank/DDBJ whole genome shotgun (WGS) entry which is preliminary data.</text>
</comment>
<dbReference type="InterPro" id="IPR000477">
    <property type="entry name" value="RT_dom"/>
</dbReference>
<dbReference type="EMBL" id="CAUYUJ010015579">
    <property type="protein sequence ID" value="CAK0855842.1"/>
    <property type="molecule type" value="Genomic_DNA"/>
</dbReference>
<dbReference type="PROSITE" id="PS50878">
    <property type="entry name" value="RT_POL"/>
    <property type="match status" value="1"/>
</dbReference>
<gene>
    <name evidence="2" type="ORF">PCOR1329_LOCUS46372</name>
</gene>
<evidence type="ECO:0000313" key="2">
    <source>
        <dbReference type="EMBL" id="CAK0855842.1"/>
    </source>
</evidence>
<dbReference type="PANTHER" id="PTHR19446">
    <property type="entry name" value="REVERSE TRANSCRIPTASES"/>
    <property type="match status" value="1"/>
</dbReference>
<protein>
    <recommendedName>
        <fullName evidence="1">Reverse transcriptase domain-containing protein</fullName>
    </recommendedName>
</protein>
<proteinExistence type="predicted"/>
<evidence type="ECO:0000313" key="3">
    <source>
        <dbReference type="Proteomes" id="UP001189429"/>
    </source>
</evidence>
<feature type="non-terminal residue" evidence="2">
    <location>
        <position position="654"/>
    </location>
</feature>
<sequence length="654" mass="71748">VMPECEVSAAHVRQALKAAGATAPGPDGIPYSFWRGIGELGVEVLTDTMTAMMAEGSDKTMMREFGSGDNHFVPCDFNGSLLALLPKKPTGHDTAAGAFFCPADTRPLMLVDTSNRLLASALRNAIDAAMHAAALADDQQYAILFDMRAAFPSTEHGYLHHVLEKLGLPQGVRAGCPLSPLLFVFVTEPFNRQLDAVEGRRERCAFADDLALVGAGGHGAWPQLRRLFAFFAAASGLHLNLARTLMLPFWTWQPGAAADSWRQAVPDWGTVRIAHSGTYLGFEVGPAAAESGWDAPLRMYEKAVCNWAARTHGMHVATLAYNVFAISKLQYVAQLHGAPPDRSRLEQWAIQSLFPGPCKCLPPGVAQQLRDEFKMPCQQVSLTIASPAAQLRVALAGGDYRRCLRLDELRGRLERARSRAAASSWDIEWRWNAWFTPGPVQKLQSAMTSLARQGITESSVVEQGAGRGPRPITLATWRPARRRLQSSAATLLRRRYWLRVGFAQRSAKVGRWRDPGSLPGRRAQRCRLVMQRLPKRTAPRVRAAVLRTWLNGWCTGRGCGARGGRCLFGCSGGDDDVRRYVRCRHLWRFGVEKLGLADPGHPEARATRALLWHAGAPPQEVARVATMVAVGHNAHAVVSHAARANLDIQRGVRR</sequence>
<feature type="domain" description="Reverse transcriptase" evidence="1">
    <location>
        <begin position="66"/>
        <end position="284"/>
    </location>
</feature>
<keyword evidence="3" id="KW-1185">Reference proteome</keyword>
<name>A0ABN9U980_9DINO</name>
<dbReference type="Pfam" id="PF00078">
    <property type="entry name" value="RVT_1"/>
    <property type="match status" value="1"/>
</dbReference>